<evidence type="ECO:0000256" key="4">
    <source>
        <dbReference type="ARBA" id="ARBA00022801"/>
    </source>
</evidence>
<keyword evidence="4" id="KW-0378">Hydrolase</keyword>
<dbReference type="PANTHER" id="PTHR43856">
    <property type="entry name" value="CARDIOLIPIN HYDROLASE"/>
    <property type="match status" value="1"/>
</dbReference>
<dbReference type="InterPro" id="IPR047955">
    <property type="entry name" value="DrmC-like"/>
</dbReference>
<name>A0A4D4JIB8_9PSEU</name>
<evidence type="ECO:0000259" key="7">
    <source>
        <dbReference type="PROSITE" id="PS50035"/>
    </source>
</evidence>
<dbReference type="GO" id="GO:0016891">
    <property type="term" value="F:RNA endonuclease activity producing 5'-phosphomonoesters, hydrolytic mechanism"/>
    <property type="evidence" value="ECO:0007669"/>
    <property type="project" value="TreeGrafter"/>
</dbReference>
<protein>
    <recommendedName>
        <fullName evidence="3">phospholipase D</fullName>
        <ecNumber evidence="3">3.1.4.4</ecNumber>
    </recommendedName>
</protein>
<evidence type="ECO:0000256" key="5">
    <source>
        <dbReference type="ARBA" id="ARBA00022963"/>
    </source>
</evidence>
<dbReference type="EC" id="3.1.4.4" evidence="3"/>
<evidence type="ECO:0000256" key="3">
    <source>
        <dbReference type="ARBA" id="ARBA00012027"/>
    </source>
</evidence>
<dbReference type="GO" id="GO:0004630">
    <property type="term" value="F:phospholipase D activity"/>
    <property type="evidence" value="ECO:0007669"/>
    <property type="project" value="UniProtKB-EC"/>
</dbReference>
<dbReference type="PROSITE" id="PS50035">
    <property type="entry name" value="PLD"/>
    <property type="match status" value="1"/>
</dbReference>
<comment type="caution">
    <text evidence="8">The sequence shown here is derived from an EMBL/GenBank/DDBJ whole genome shotgun (WGS) entry which is preliminary data.</text>
</comment>
<accession>A0A4D4JIB8</accession>
<evidence type="ECO:0000256" key="2">
    <source>
        <dbReference type="ARBA" id="ARBA00008664"/>
    </source>
</evidence>
<dbReference type="SUPFAM" id="SSF56024">
    <property type="entry name" value="Phospholipase D/nuclease"/>
    <property type="match status" value="1"/>
</dbReference>
<dbReference type="Gene3D" id="3.30.870.10">
    <property type="entry name" value="Endonuclease Chain A"/>
    <property type="match status" value="1"/>
</dbReference>
<keyword evidence="5" id="KW-0442">Lipid degradation</keyword>
<proteinExistence type="inferred from homology"/>
<dbReference type="PANTHER" id="PTHR43856:SF1">
    <property type="entry name" value="MITOCHONDRIAL CARDIOLIPIN HYDROLASE"/>
    <property type="match status" value="1"/>
</dbReference>
<dbReference type="InterPro" id="IPR051406">
    <property type="entry name" value="PLD_domain"/>
</dbReference>
<dbReference type="InterPro" id="IPR001736">
    <property type="entry name" value="PLipase_D/transphosphatidylase"/>
</dbReference>
<gene>
    <name evidence="8" type="ORF">GTS_52860</name>
</gene>
<dbReference type="InterPro" id="IPR025202">
    <property type="entry name" value="PLD-like_dom"/>
</dbReference>
<feature type="domain" description="PLD phosphodiesterase" evidence="7">
    <location>
        <begin position="185"/>
        <end position="212"/>
    </location>
</feature>
<keyword evidence="9" id="KW-1185">Reference proteome</keyword>
<dbReference type="Proteomes" id="UP000298860">
    <property type="component" value="Unassembled WGS sequence"/>
</dbReference>
<sequence>MVSSDASIDPVAARRIGLLLTGSEAKAIADRLADGDTLTAALRAVPQSRRADVRALLAGAATGARSCAIALLRAVEGARSVTTSISPIWTMPGHLATSGPLTSSVAHLIDGARQSITCSTFNFQKSSALWTALQAAAQRPELSVRIYLDTRAADENPKPWSPTTAEVAAHLKPAVVLRTVEFDGAPVRNHAKFLAIDHRFLLVTSANFSWSAEYGNVEFGVRIDNPNLTEAVEREMRRAEDSIYERITDEGGGHDGG</sequence>
<dbReference type="EMBL" id="BJFL01000050">
    <property type="protein sequence ID" value="GDY33653.1"/>
    <property type="molecule type" value="Genomic_DNA"/>
</dbReference>
<comment type="catalytic activity">
    <reaction evidence="1">
        <text>a 1,2-diacyl-sn-glycero-3-phosphocholine + H2O = a 1,2-diacyl-sn-glycero-3-phosphate + choline + H(+)</text>
        <dbReference type="Rhea" id="RHEA:14445"/>
        <dbReference type="ChEBI" id="CHEBI:15354"/>
        <dbReference type="ChEBI" id="CHEBI:15377"/>
        <dbReference type="ChEBI" id="CHEBI:15378"/>
        <dbReference type="ChEBI" id="CHEBI:57643"/>
        <dbReference type="ChEBI" id="CHEBI:58608"/>
        <dbReference type="EC" id="3.1.4.4"/>
    </reaction>
</comment>
<dbReference type="GO" id="GO:0016042">
    <property type="term" value="P:lipid catabolic process"/>
    <property type="evidence" value="ECO:0007669"/>
    <property type="project" value="UniProtKB-KW"/>
</dbReference>
<dbReference type="GO" id="GO:0006793">
    <property type="term" value="P:phosphorus metabolic process"/>
    <property type="evidence" value="ECO:0007669"/>
    <property type="project" value="UniProtKB-ARBA"/>
</dbReference>
<dbReference type="NCBIfam" id="NF038319">
    <property type="entry name" value="DISARM_DrmC_I"/>
    <property type="match status" value="1"/>
</dbReference>
<keyword evidence="6" id="KW-0443">Lipid metabolism</keyword>
<evidence type="ECO:0000256" key="1">
    <source>
        <dbReference type="ARBA" id="ARBA00000798"/>
    </source>
</evidence>
<evidence type="ECO:0000256" key="6">
    <source>
        <dbReference type="ARBA" id="ARBA00023098"/>
    </source>
</evidence>
<evidence type="ECO:0000313" key="9">
    <source>
        <dbReference type="Proteomes" id="UP000298860"/>
    </source>
</evidence>
<dbReference type="AlphaFoldDB" id="A0A4D4JIB8"/>
<reference evidence="9" key="1">
    <citation type="submission" date="2019-04" db="EMBL/GenBank/DDBJ databases">
        <title>Draft genome sequence of Pseudonocardiaceae bacterium SL3-2-4.</title>
        <authorList>
            <person name="Ningsih F."/>
            <person name="Yokota A."/>
            <person name="Sakai Y."/>
            <person name="Nanatani K."/>
            <person name="Yabe S."/>
            <person name="Oetari A."/>
            <person name="Sjamsuridzal W."/>
        </authorList>
    </citation>
    <scope>NUCLEOTIDE SEQUENCE [LARGE SCALE GENOMIC DNA]</scope>
    <source>
        <strain evidence="9">SL3-2-4</strain>
    </source>
</reference>
<dbReference type="Pfam" id="PF13091">
    <property type="entry name" value="PLDc_2"/>
    <property type="match status" value="1"/>
</dbReference>
<comment type="similarity">
    <text evidence="2">Belongs to the phospholipase D family.</text>
</comment>
<organism evidence="8 9">
    <name type="scientific">Gandjariella thermophila</name>
    <dbReference type="NCBI Taxonomy" id="1931992"/>
    <lineage>
        <taxon>Bacteria</taxon>
        <taxon>Bacillati</taxon>
        <taxon>Actinomycetota</taxon>
        <taxon>Actinomycetes</taxon>
        <taxon>Pseudonocardiales</taxon>
        <taxon>Pseudonocardiaceae</taxon>
        <taxon>Gandjariella</taxon>
    </lineage>
</organism>
<evidence type="ECO:0000313" key="8">
    <source>
        <dbReference type="EMBL" id="GDY33653.1"/>
    </source>
</evidence>
<dbReference type="RefSeq" id="WP_192909755.1">
    <property type="nucleotide sequence ID" value="NZ_BJFL01000050.1"/>
</dbReference>
<dbReference type="SMART" id="SM00155">
    <property type="entry name" value="PLDc"/>
    <property type="match status" value="1"/>
</dbReference>